<accession>A0A370QGP2</accession>
<dbReference type="SMART" id="SM00267">
    <property type="entry name" value="GGDEF"/>
    <property type="match status" value="1"/>
</dbReference>
<dbReference type="InterPro" id="IPR000160">
    <property type="entry name" value="GGDEF_dom"/>
</dbReference>
<dbReference type="InterPro" id="IPR033423">
    <property type="entry name" value="GAPES4"/>
</dbReference>
<evidence type="ECO:0000313" key="5">
    <source>
        <dbReference type="Proteomes" id="UP000254848"/>
    </source>
</evidence>
<feature type="transmembrane region" description="Helical" evidence="1">
    <location>
        <begin position="7"/>
        <end position="32"/>
    </location>
</feature>
<dbReference type="PANTHER" id="PTHR33121:SF32">
    <property type="entry name" value="RNASE E SPECIFICITY FACTOR CSRD"/>
    <property type="match status" value="1"/>
</dbReference>
<dbReference type="InterPro" id="IPR001633">
    <property type="entry name" value="EAL_dom"/>
</dbReference>
<gene>
    <name evidence="4" type="ORF">C8D90_10964</name>
</gene>
<dbReference type="Pfam" id="PF00990">
    <property type="entry name" value="GGDEF"/>
    <property type="match status" value="1"/>
</dbReference>
<dbReference type="NCBIfam" id="NF008281">
    <property type="entry name" value="PRK11059.1"/>
    <property type="match status" value="1"/>
</dbReference>
<dbReference type="SUPFAM" id="SSF55073">
    <property type="entry name" value="Nucleotide cyclase"/>
    <property type="match status" value="1"/>
</dbReference>
<evidence type="ECO:0000259" key="3">
    <source>
        <dbReference type="PROSITE" id="PS50887"/>
    </source>
</evidence>
<dbReference type="Pfam" id="PF00563">
    <property type="entry name" value="EAL"/>
    <property type="match status" value="1"/>
</dbReference>
<sequence>MRITTKLFALITVLVSVAMLLMLLGSSLSFFYQNNQRTEYNLNTLTTSLDQALLTESRPEIKKWLPALMRSTGVVELAVMNNGKVVYEHHLPGTYGNAWETYNNLRTYYTQLMHFPGYSLRLVYVDPMSSFSRSLRSTLSISFSIAIMIVILMLCYRWLKEQTEGMEKLERRARRILAGDGENVKTGDIYEFPPNASSAIDRLLHDLSDAREERSRVDTLIRSFAAQDSSTGLNNRLFFDNQLTTQLEDEGAHGVVMMVRLPDVDTLRVKQSLRETEEFRNGIVNLLSTFVMRYPSALLARYFQANFAIMLPHRSLKEAEGFAAQLINAIDSLPPMPGVPKDEVMHIGICLYHYGQSAEQIMDATEQAARNAMLQGGNSWFVDYNQTNEVVRGSVKWRTLLEQTITRGGPVLYQKPAVSAEGEVHHRDIIAHIYDGKQTLLSAEFYPLVQQLGMTESYDRQMLSRIIPLLRQWQDETLAFPVSVDSLLQRSFQLWLRDTLLQNEKSLRQRILFELAEADVCQHIDRLRPVVRLIQGMGCQVIVAQAGLKVVSTSYIKQLQVTMVKLHPGLVRNIDKRVENQLFVQSLTSACEGTSACVFAASVRTREEWLTLKAKGIAGGQGDFFAQPKPVTIAQKKYSRRYKE</sequence>
<feature type="transmembrane region" description="Helical" evidence="1">
    <location>
        <begin position="139"/>
        <end position="159"/>
    </location>
</feature>
<proteinExistence type="predicted"/>
<keyword evidence="1" id="KW-0812">Transmembrane</keyword>
<keyword evidence="5" id="KW-1185">Reference proteome</keyword>
<keyword evidence="1" id="KW-0472">Membrane</keyword>
<feature type="domain" description="EAL" evidence="2">
    <location>
        <begin position="394"/>
        <end position="642"/>
    </location>
</feature>
<dbReference type="OrthoDB" id="5894408at2"/>
<protein>
    <submittedName>
        <fullName evidence="4">Diguanylate cyclase/phosphodiesterase</fullName>
    </submittedName>
</protein>
<dbReference type="InterPro" id="IPR050706">
    <property type="entry name" value="Cyclic-di-GMP_PDE-like"/>
</dbReference>
<dbReference type="SMART" id="SM00052">
    <property type="entry name" value="EAL"/>
    <property type="match status" value="1"/>
</dbReference>
<dbReference type="Pfam" id="PF17157">
    <property type="entry name" value="GAPES4"/>
    <property type="match status" value="1"/>
</dbReference>
<dbReference type="CDD" id="cd01948">
    <property type="entry name" value="EAL"/>
    <property type="match status" value="1"/>
</dbReference>
<evidence type="ECO:0000313" key="4">
    <source>
        <dbReference type="EMBL" id="RDK87469.1"/>
    </source>
</evidence>
<feature type="domain" description="GGDEF" evidence="3">
    <location>
        <begin position="252"/>
        <end position="385"/>
    </location>
</feature>
<keyword evidence="1" id="KW-1133">Transmembrane helix</keyword>
<dbReference type="InterPro" id="IPR035919">
    <property type="entry name" value="EAL_sf"/>
</dbReference>
<dbReference type="GO" id="GO:0071111">
    <property type="term" value="F:cyclic-guanylate-specific phosphodiesterase activity"/>
    <property type="evidence" value="ECO:0007669"/>
    <property type="project" value="InterPro"/>
</dbReference>
<dbReference type="PANTHER" id="PTHR33121">
    <property type="entry name" value="CYCLIC DI-GMP PHOSPHODIESTERASE PDEF"/>
    <property type="match status" value="1"/>
</dbReference>
<dbReference type="PROSITE" id="PS50883">
    <property type="entry name" value="EAL"/>
    <property type="match status" value="1"/>
</dbReference>
<reference evidence="4 5" key="1">
    <citation type="submission" date="2018-07" db="EMBL/GenBank/DDBJ databases">
        <title>Genomic Encyclopedia of Type Strains, Phase IV (KMG-IV): sequencing the most valuable type-strain genomes for metagenomic binning, comparative biology and taxonomic classification.</title>
        <authorList>
            <person name="Goeker M."/>
        </authorList>
    </citation>
    <scope>NUCLEOTIDE SEQUENCE [LARGE SCALE GENOMIC DNA]</scope>
    <source>
        <strain evidence="4 5">DSM 103736</strain>
    </source>
</reference>
<dbReference type="Gene3D" id="3.30.70.270">
    <property type="match status" value="1"/>
</dbReference>
<dbReference type="Proteomes" id="UP000254848">
    <property type="component" value="Unassembled WGS sequence"/>
</dbReference>
<dbReference type="SUPFAM" id="SSF141868">
    <property type="entry name" value="EAL domain-like"/>
    <property type="match status" value="1"/>
</dbReference>
<dbReference type="PROSITE" id="PS50887">
    <property type="entry name" value="GGDEF"/>
    <property type="match status" value="1"/>
</dbReference>
<dbReference type="EMBL" id="QRAP01000009">
    <property type="protein sequence ID" value="RDK87469.1"/>
    <property type="molecule type" value="Genomic_DNA"/>
</dbReference>
<dbReference type="InterPro" id="IPR043128">
    <property type="entry name" value="Rev_trsase/Diguanyl_cyclase"/>
</dbReference>
<dbReference type="AlphaFoldDB" id="A0A370QGP2"/>
<dbReference type="Gene3D" id="3.20.20.450">
    <property type="entry name" value="EAL domain"/>
    <property type="match status" value="1"/>
</dbReference>
<organism evidence="4 5">
    <name type="scientific">Enterobacillus tribolii</name>
    <dbReference type="NCBI Taxonomy" id="1487935"/>
    <lineage>
        <taxon>Bacteria</taxon>
        <taxon>Pseudomonadati</taxon>
        <taxon>Pseudomonadota</taxon>
        <taxon>Gammaproteobacteria</taxon>
        <taxon>Enterobacterales</taxon>
        <taxon>Hafniaceae</taxon>
        <taxon>Enterobacillus</taxon>
    </lineage>
</organism>
<dbReference type="RefSeq" id="WP_115459783.1">
    <property type="nucleotide sequence ID" value="NZ_QRAP01000009.1"/>
</dbReference>
<name>A0A370QGP2_9GAMM</name>
<evidence type="ECO:0000256" key="1">
    <source>
        <dbReference type="SAM" id="Phobius"/>
    </source>
</evidence>
<evidence type="ECO:0000259" key="2">
    <source>
        <dbReference type="PROSITE" id="PS50883"/>
    </source>
</evidence>
<dbReference type="InterPro" id="IPR029787">
    <property type="entry name" value="Nucleotide_cyclase"/>
</dbReference>
<comment type="caution">
    <text evidence="4">The sequence shown here is derived from an EMBL/GenBank/DDBJ whole genome shotgun (WGS) entry which is preliminary data.</text>
</comment>